<protein>
    <submittedName>
        <fullName evidence="1">Uncharacterized protein</fullName>
    </submittedName>
</protein>
<dbReference type="EMBL" id="MN739356">
    <property type="protein sequence ID" value="QHT00590.1"/>
    <property type="molecule type" value="Genomic_DNA"/>
</dbReference>
<name>A0A6C0C9V2_9ZZZZ</name>
<reference evidence="1" key="1">
    <citation type="journal article" date="2020" name="Nature">
        <title>Giant virus diversity and host interactions through global metagenomics.</title>
        <authorList>
            <person name="Schulz F."/>
            <person name="Roux S."/>
            <person name="Paez-Espino D."/>
            <person name="Jungbluth S."/>
            <person name="Walsh D.A."/>
            <person name="Denef V.J."/>
            <person name="McMahon K.D."/>
            <person name="Konstantinidis K.T."/>
            <person name="Eloe-Fadrosh E.A."/>
            <person name="Kyrpides N.C."/>
            <person name="Woyke T."/>
        </authorList>
    </citation>
    <scope>NUCLEOTIDE SEQUENCE</scope>
    <source>
        <strain evidence="1">GVMAG-M-3300020192-26</strain>
    </source>
</reference>
<dbReference type="AlphaFoldDB" id="A0A6C0C9V2"/>
<proteinExistence type="predicted"/>
<accession>A0A6C0C9V2</accession>
<evidence type="ECO:0000313" key="1">
    <source>
        <dbReference type="EMBL" id="QHT00590.1"/>
    </source>
</evidence>
<organism evidence="1">
    <name type="scientific">viral metagenome</name>
    <dbReference type="NCBI Taxonomy" id="1070528"/>
    <lineage>
        <taxon>unclassified sequences</taxon>
        <taxon>metagenomes</taxon>
        <taxon>organismal metagenomes</taxon>
    </lineage>
</organism>
<sequence>MIEYYFVINRVIFNESLKIEHNVAGNLRVIFNGSLKVERNVTAKDCVC</sequence>